<evidence type="ECO:0000256" key="2">
    <source>
        <dbReference type="ARBA" id="ARBA00004892"/>
    </source>
</evidence>
<comment type="pathway">
    <text evidence="2 7">Carbohydrate metabolism; pentose and glucuronate interconversion.</text>
</comment>
<sequence>MMRRTFLDKHFLLNSETALKLYENAVEGLPIFDFHCHLAPQEVWENKPYENITQIWLGGDHYKWRTMRMHGIGERYITGNANDWEKFSAWAETIPHLIGNPLYHWTHMELKMFFGIEKQLNPETAREIYDACNEMLKQPEFRPRAFIERANVKFIGTTDDPVSTLEYHQLLRNDVSFKAIIAPTFRPDGALFIERPTFNGWLEKLAEVSGIKTDSLDGFLNALKQRVDFFHENGGCASDHDIQKMEFIKATKEEIVLIFDKRISGEQLSNDEIVAYRSFVLKELGKMYAEKQWVMQLHMGAMRNNNTKMKELLGPDTGFDSVGEANMAEGLSCFLDALNQEDALPRTVLFNLNPKDNAVLTGMMGNFYEEGIPGKIQFGSGWWFNDHIDGMEKQMRDLANVGMLSHFIGMLTDSRSFLSYARHDYFRRILCNLLGDWVEKGLAPFKMEFLEQMVRNIGYGNAERYFMER</sequence>
<dbReference type="InterPro" id="IPR032466">
    <property type="entry name" value="Metal_Hydrolase"/>
</dbReference>
<organism evidence="8 9">
    <name type="scientific">Neobacillus ginsengisoli</name>
    <dbReference type="NCBI Taxonomy" id="904295"/>
    <lineage>
        <taxon>Bacteria</taxon>
        <taxon>Bacillati</taxon>
        <taxon>Bacillota</taxon>
        <taxon>Bacilli</taxon>
        <taxon>Bacillales</taxon>
        <taxon>Bacillaceae</taxon>
        <taxon>Neobacillus</taxon>
    </lineage>
</organism>
<gene>
    <name evidence="7" type="primary">uxaC</name>
    <name evidence="8" type="ORF">J2S10_001157</name>
</gene>
<evidence type="ECO:0000256" key="6">
    <source>
        <dbReference type="ARBA" id="ARBA00023235"/>
    </source>
</evidence>
<dbReference type="Gene3D" id="3.20.20.140">
    <property type="entry name" value="Metal-dependent hydrolases"/>
    <property type="match status" value="1"/>
</dbReference>
<dbReference type="EMBL" id="JAUSTW010000002">
    <property type="protein sequence ID" value="MDQ0198016.1"/>
    <property type="molecule type" value="Genomic_DNA"/>
</dbReference>
<dbReference type="Pfam" id="PF02614">
    <property type="entry name" value="UxaC"/>
    <property type="match status" value="1"/>
</dbReference>
<comment type="catalytic activity">
    <reaction evidence="7">
        <text>aldehydo-D-galacturonate = keto-D-tagaturonate</text>
        <dbReference type="Rhea" id="RHEA:27702"/>
        <dbReference type="ChEBI" id="CHEBI:12952"/>
        <dbReference type="ChEBI" id="CHEBI:17886"/>
    </reaction>
</comment>
<evidence type="ECO:0000256" key="4">
    <source>
        <dbReference type="ARBA" id="ARBA00012546"/>
    </source>
</evidence>
<comment type="caution">
    <text evidence="8">The sequence shown here is derived from an EMBL/GenBank/DDBJ whole genome shotgun (WGS) entry which is preliminary data.</text>
</comment>
<evidence type="ECO:0000256" key="3">
    <source>
        <dbReference type="ARBA" id="ARBA00008397"/>
    </source>
</evidence>
<proteinExistence type="inferred from homology"/>
<dbReference type="PANTHER" id="PTHR30068">
    <property type="entry name" value="URONATE ISOMERASE"/>
    <property type="match status" value="1"/>
</dbReference>
<comment type="similarity">
    <text evidence="3 7">Belongs to the metallo-dependent hydrolases superfamily. Uronate isomerase family.</text>
</comment>
<keyword evidence="9" id="KW-1185">Reference proteome</keyword>
<dbReference type="SUPFAM" id="SSF51556">
    <property type="entry name" value="Metallo-dependent hydrolases"/>
    <property type="match status" value="1"/>
</dbReference>
<protein>
    <recommendedName>
        <fullName evidence="5 7">Uronate isomerase</fullName>
        <ecNumber evidence="4 7">5.3.1.12</ecNumber>
    </recommendedName>
    <alternativeName>
        <fullName evidence="7">Glucuronate isomerase</fullName>
    </alternativeName>
    <alternativeName>
        <fullName evidence="7">Uronic isomerase</fullName>
    </alternativeName>
</protein>
<keyword evidence="6 7" id="KW-0413">Isomerase</keyword>
<comment type="catalytic activity">
    <reaction evidence="1 7">
        <text>D-glucuronate = D-fructuronate</text>
        <dbReference type="Rhea" id="RHEA:13049"/>
        <dbReference type="ChEBI" id="CHEBI:58720"/>
        <dbReference type="ChEBI" id="CHEBI:59863"/>
        <dbReference type="EC" id="5.3.1.12"/>
    </reaction>
</comment>
<dbReference type="NCBIfam" id="NF002794">
    <property type="entry name" value="PRK02925.1"/>
    <property type="match status" value="1"/>
</dbReference>
<dbReference type="PANTHER" id="PTHR30068:SF4">
    <property type="entry name" value="URONATE ISOMERASE"/>
    <property type="match status" value="1"/>
</dbReference>
<accession>A0ABT9XRN7</accession>
<evidence type="ECO:0000256" key="7">
    <source>
        <dbReference type="HAMAP-Rule" id="MF_00675"/>
    </source>
</evidence>
<dbReference type="Proteomes" id="UP001224122">
    <property type="component" value="Unassembled WGS sequence"/>
</dbReference>
<dbReference type="InterPro" id="IPR003766">
    <property type="entry name" value="Uronate_isomerase"/>
</dbReference>
<evidence type="ECO:0000313" key="8">
    <source>
        <dbReference type="EMBL" id="MDQ0198016.1"/>
    </source>
</evidence>
<dbReference type="Gene3D" id="1.10.2020.10">
    <property type="entry name" value="uronate isomerase, domain 2, chain A"/>
    <property type="match status" value="1"/>
</dbReference>
<reference evidence="8 9" key="1">
    <citation type="submission" date="2023-07" db="EMBL/GenBank/DDBJ databases">
        <title>Genomic Encyclopedia of Type Strains, Phase IV (KMG-IV): sequencing the most valuable type-strain genomes for metagenomic binning, comparative biology and taxonomic classification.</title>
        <authorList>
            <person name="Goeker M."/>
        </authorList>
    </citation>
    <scope>NUCLEOTIDE SEQUENCE [LARGE SCALE GENOMIC DNA]</scope>
    <source>
        <strain evidence="8 9">DSM 27594</strain>
    </source>
</reference>
<name>A0ABT9XRN7_9BACI</name>
<evidence type="ECO:0000313" key="9">
    <source>
        <dbReference type="Proteomes" id="UP001224122"/>
    </source>
</evidence>
<dbReference type="GO" id="GO:0008880">
    <property type="term" value="F:glucuronate isomerase activity"/>
    <property type="evidence" value="ECO:0007669"/>
    <property type="project" value="UniProtKB-EC"/>
</dbReference>
<evidence type="ECO:0000256" key="1">
    <source>
        <dbReference type="ARBA" id="ARBA00001165"/>
    </source>
</evidence>
<dbReference type="HAMAP" id="MF_00675">
    <property type="entry name" value="UxaC"/>
    <property type="match status" value="1"/>
</dbReference>
<dbReference type="EC" id="5.3.1.12" evidence="4 7"/>
<evidence type="ECO:0000256" key="5">
    <source>
        <dbReference type="ARBA" id="ARBA00020555"/>
    </source>
</evidence>